<evidence type="ECO:0000313" key="4">
    <source>
        <dbReference type="Proteomes" id="UP000014760"/>
    </source>
</evidence>
<name>R7U1J9_CAPTE</name>
<dbReference type="EnsemblMetazoa" id="CapteT223077">
    <property type="protein sequence ID" value="CapteP223077"/>
    <property type="gene ID" value="CapteG223077"/>
</dbReference>
<reference evidence="4" key="1">
    <citation type="submission" date="2012-12" db="EMBL/GenBank/DDBJ databases">
        <authorList>
            <person name="Hellsten U."/>
            <person name="Grimwood J."/>
            <person name="Chapman J.A."/>
            <person name="Shapiro H."/>
            <person name="Aerts A."/>
            <person name="Otillar R.P."/>
            <person name="Terry A.Y."/>
            <person name="Boore J.L."/>
            <person name="Simakov O."/>
            <person name="Marletaz F."/>
            <person name="Cho S.-J."/>
            <person name="Edsinger-Gonzales E."/>
            <person name="Havlak P."/>
            <person name="Kuo D.-H."/>
            <person name="Larsson T."/>
            <person name="Lv J."/>
            <person name="Arendt D."/>
            <person name="Savage R."/>
            <person name="Osoegawa K."/>
            <person name="de Jong P."/>
            <person name="Lindberg D.R."/>
            <person name="Seaver E.C."/>
            <person name="Weisblat D.A."/>
            <person name="Putnam N.H."/>
            <person name="Grigoriev I.V."/>
            <person name="Rokhsar D.S."/>
        </authorList>
    </citation>
    <scope>NUCLEOTIDE SEQUENCE</scope>
    <source>
        <strain evidence="4">I ESC-2004</strain>
    </source>
</reference>
<dbReference type="InterPro" id="IPR026124">
    <property type="entry name" value="Sperm-assoc_Ag8"/>
</dbReference>
<dbReference type="GO" id="GO:0008017">
    <property type="term" value="F:microtubule binding"/>
    <property type="evidence" value="ECO:0007669"/>
    <property type="project" value="InterPro"/>
</dbReference>
<dbReference type="HOGENOM" id="CLU_118848_0_0_1"/>
<dbReference type="STRING" id="283909.R7U1J9"/>
<dbReference type="Proteomes" id="UP000014760">
    <property type="component" value="Unassembled WGS sequence"/>
</dbReference>
<dbReference type="GO" id="GO:0005634">
    <property type="term" value="C:nucleus"/>
    <property type="evidence" value="ECO:0007669"/>
    <property type="project" value="TreeGrafter"/>
</dbReference>
<reference evidence="3" key="3">
    <citation type="submission" date="2015-06" db="UniProtKB">
        <authorList>
            <consortium name="EnsemblMetazoa"/>
        </authorList>
    </citation>
    <scope>IDENTIFICATION</scope>
</reference>
<evidence type="ECO:0000313" key="1">
    <source>
        <dbReference type="EMBL" id="ELT97541.1"/>
    </source>
</evidence>
<dbReference type="EMBL" id="KB293464">
    <property type="protein sequence ID" value="ELU15935.1"/>
    <property type="molecule type" value="Genomic_DNA"/>
</dbReference>
<reference evidence="1 4" key="2">
    <citation type="journal article" date="2013" name="Nature">
        <title>Insights into bilaterian evolution from three spiralian genomes.</title>
        <authorList>
            <person name="Simakov O."/>
            <person name="Marletaz F."/>
            <person name="Cho S.J."/>
            <person name="Edsinger-Gonzales E."/>
            <person name="Havlak P."/>
            <person name="Hellsten U."/>
            <person name="Kuo D.H."/>
            <person name="Larsson T."/>
            <person name="Lv J."/>
            <person name="Arendt D."/>
            <person name="Savage R."/>
            <person name="Osoegawa K."/>
            <person name="de Jong P."/>
            <person name="Grimwood J."/>
            <person name="Chapman J.A."/>
            <person name="Shapiro H."/>
            <person name="Aerts A."/>
            <person name="Otillar R.P."/>
            <person name="Terry A.Y."/>
            <person name="Boore J.L."/>
            <person name="Grigoriev I.V."/>
            <person name="Lindberg D.R."/>
            <person name="Seaver E.C."/>
            <person name="Weisblat D.A."/>
            <person name="Putnam N.H."/>
            <person name="Rokhsar D.S."/>
        </authorList>
    </citation>
    <scope>NUCLEOTIDE SEQUENCE</scope>
    <source>
        <strain evidence="1 4">I ESC-2004</strain>
    </source>
</reference>
<organism evidence="1">
    <name type="scientific">Capitella teleta</name>
    <name type="common">Polychaete worm</name>
    <dbReference type="NCBI Taxonomy" id="283909"/>
    <lineage>
        <taxon>Eukaryota</taxon>
        <taxon>Metazoa</taxon>
        <taxon>Spiralia</taxon>
        <taxon>Lophotrochozoa</taxon>
        <taxon>Annelida</taxon>
        <taxon>Polychaeta</taxon>
        <taxon>Sedentaria</taxon>
        <taxon>Scolecida</taxon>
        <taxon>Capitellidae</taxon>
        <taxon>Capitella</taxon>
    </lineage>
</organism>
<dbReference type="Pfam" id="PF22584">
    <property type="entry name" value="CFAP143"/>
    <property type="match status" value="1"/>
</dbReference>
<dbReference type="EMBL" id="AMQN01010875">
    <property type="status" value="NOT_ANNOTATED_CDS"/>
    <property type="molecule type" value="Genomic_DNA"/>
</dbReference>
<gene>
    <name evidence="2" type="ORF">CAPTEDRAFT_223077</name>
    <name evidence="1" type="ORF">CAPTEDRAFT_224416</name>
</gene>
<dbReference type="OrthoDB" id="2120499at2759"/>
<proteinExistence type="predicted"/>
<accession>R7U1J9</accession>
<dbReference type="OMA" id="EYCSTTQ"/>
<dbReference type="AlphaFoldDB" id="R7U1J9"/>
<keyword evidence="4" id="KW-1185">Reference proteome</keyword>
<evidence type="ECO:0000313" key="2">
    <source>
        <dbReference type="EMBL" id="ELU15935.1"/>
    </source>
</evidence>
<protein>
    <recommendedName>
        <fullName evidence="5">Sperm-associated antigen 8</fullName>
    </recommendedName>
</protein>
<dbReference type="EMBL" id="AMQN01037273">
    <property type="status" value="NOT_ANNOTATED_CDS"/>
    <property type="molecule type" value="Genomic_DNA"/>
</dbReference>
<dbReference type="EnsemblMetazoa" id="CapteT224416">
    <property type="protein sequence ID" value="CapteP224416"/>
    <property type="gene ID" value="CapteG224416"/>
</dbReference>
<dbReference type="GO" id="GO:0045944">
    <property type="term" value="P:positive regulation of transcription by RNA polymerase II"/>
    <property type="evidence" value="ECO:0007669"/>
    <property type="project" value="TreeGrafter"/>
</dbReference>
<dbReference type="PANTHER" id="PTHR15510">
    <property type="entry name" value="SPERM-ASSOCIATED ANTIGEN 8"/>
    <property type="match status" value="1"/>
</dbReference>
<evidence type="ECO:0008006" key="5">
    <source>
        <dbReference type="Google" id="ProtNLM"/>
    </source>
</evidence>
<dbReference type="EMBL" id="KB308542">
    <property type="protein sequence ID" value="ELT97541.1"/>
    <property type="molecule type" value="Genomic_DNA"/>
</dbReference>
<dbReference type="PANTHER" id="PTHR15510:SF5">
    <property type="entry name" value="SPERM-ASSOCIATED ANTIGEN 8"/>
    <property type="match status" value="1"/>
</dbReference>
<evidence type="ECO:0000313" key="3">
    <source>
        <dbReference type="EnsemblMetazoa" id="CapteP223077"/>
    </source>
</evidence>
<dbReference type="GO" id="GO:0005737">
    <property type="term" value="C:cytoplasm"/>
    <property type="evidence" value="ECO:0007669"/>
    <property type="project" value="TreeGrafter"/>
</dbReference>
<sequence>MSNCKTCKLTDAGRNDIPVNNSGGKILLENWVEERAVAELDPDNLGNSTSTAQQFKDGHTGLLSVDVKKPVADMTTYRHSYRPPMGPGVGSKGKREQLLEQALYEQVGQEVDQEFNPPPEKPDYNSVKSLSYDIPDFESTKPAPTTAHDYRTEQPASYWTEHCTCAHGVSAHPPSFDIVFRKNASFSSPLSEYWEHGTHTPNM</sequence>